<dbReference type="Gene3D" id="1.10.10.10">
    <property type="entry name" value="Winged helix-like DNA-binding domain superfamily/Winged helix DNA-binding domain"/>
    <property type="match status" value="1"/>
</dbReference>
<evidence type="ECO:0000313" key="9">
    <source>
        <dbReference type="Proteomes" id="UP000597444"/>
    </source>
</evidence>
<feature type="domain" description="RNA polymerase sigma-70 region 4" evidence="7">
    <location>
        <begin position="153"/>
        <end position="202"/>
    </location>
</feature>
<feature type="domain" description="RNA polymerase sigma-70 region 2" evidence="6">
    <location>
        <begin position="46"/>
        <end position="115"/>
    </location>
</feature>
<dbReference type="SUPFAM" id="SSF88946">
    <property type="entry name" value="Sigma2 domain of RNA polymerase sigma factors"/>
    <property type="match status" value="1"/>
</dbReference>
<dbReference type="InterPro" id="IPR007627">
    <property type="entry name" value="RNA_pol_sigma70_r2"/>
</dbReference>
<evidence type="ECO:0000313" key="8">
    <source>
        <dbReference type="EMBL" id="GHO90219.1"/>
    </source>
</evidence>
<dbReference type="Pfam" id="PF04542">
    <property type="entry name" value="Sigma70_r2"/>
    <property type="match status" value="1"/>
</dbReference>
<comment type="similarity">
    <text evidence="1">Belongs to the sigma-70 factor family. ECF subfamily.</text>
</comment>
<sequence>MYIVRKNKTQEVLQIGTDGISELEAISDEALMQAIASGDVWAMEMLYTRYHRPLYSVAYRIVADQQVAEDVLQESFLAVWRRAVSYLPQNGEVRNWLFSIVRHRAIDYLRGLRRRAALRKVPLEDVEHDEQVALPDVWDETWLAVQCSQIREALISLPKEQRLVIELAYFQGRTQAEIAESYQISLGTVKGRIRSGLLHLKHILESKGFSDPIEAHSCSHP</sequence>
<dbReference type="InterPro" id="IPR013324">
    <property type="entry name" value="RNA_pol_sigma_r3/r4-like"/>
</dbReference>
<keyword evidence="2" id="KW-0805">Transcription regulation</keyword>
<keyword evidence="5" id="KW-0804">Transcription</keyword>
<proteinExistence type="inferred from homology"/>
<evidence type="ECO:0000259" key="7">
    <source>
        <dbReference type="Pfam" id="PF04545"/>
    </source>
</evidence>
<keyword evidence="4" id="KW-0238">DNA-binding</keyword>
<dbReference type="Proteomes" id="UP000597444">
    <property type="component" value="Unassembled WGS sequence"/>
</dbReference>
<evidence type="ECO:0000256" key="5">
    <source>
        <dbReference type="ARBA" id="ARBA00023163"/>
    </source>
</evidence>
<gene>
    <name evidence="8" type="ORF">KSF_002670</name>
</gene>
<dbReference type="InterPro" id="IPR039425">
    <property type="entry name" value="RNA_pol_sigma-70-like"/>
</dbReference>
<dbReference type="GO" id="GO:0016987">
    <property type="term" value="F:sigma factor activity"/>
    <property type="evidence" value="ECO:0007669"/>
    <property type="project" value="UniProtKB-KW"/>
</dbReference>
<dbReference type="Pfam" id="PF04545">
    <property type="entry name" value="Sigma70_r4"/>
    <property type="match status" value="1"/>
</dbReference>
<keyword evidence="9" id="KW-1185">Reference proteome</keyword>
<dbReference type="CDD" id="cd06171">
    <property type="entry name" value="Sigma70_r4"/>
    <property type="match status" value="1"/>
</dbReference>
<dbReference type="GO" id="GO:0006352">
    <property type="term" value="P:DNA-templated transcription initiation"/>
    <property type="evidence" value="ECO:0007669"/>
    <property type="project" value="InterPro"/>
</dbReference>
<evidence type="ECO:0000256" key="2">
    <source>
        <dbReference type="ARBA" id="ARBA00023015"/>
    </source>
</evidence>
<dbReference type="SUPFAM" id="SSF88659">
    <property type="entry name" value="Sigma3 and sigma4 domains of RNA polymerase sigma factors"/>
    <property type="match status" value="1"/>
</dbReference>
<evidence type="ECO:0000259" key="6">
    <source>
        <dbReference type="Pfam" id="PF04542"/>
    </source>
</evidence>
<dbReference type="InterPro" id="IPR014284">
    <property type="entry name" value="RNA_pol_sigma-70_dom"/>
</dbReference>
<comment type="caution">
    <text evidence="8">The sequence shown here is derived from an EMBL/GenBank/DDBJ whole genome shotgun (WGS) entry which is preliminary data.</text>
</comment>
<reference evidence="8" key="1">
    <citation type="submission" date="2020-10" db="EMBL/GenBank/DDBJ databases">
        <title>Taxonomic study of unclassified bacteria belonging to the class Ktedonobacteria.</title>
        <authorList>
            <person name="Yabe S."/>
            <person name="Wang C.M."/>
            <person name="Zheng Y."/>
            <person name="Sakai Y."/>
            <person name="Cavaletti L."/>
            <person name="Monciardini P."/>
            <person name="Donadio S."/>
        </authorList>
    </citation>
    <scope>NUCLEOTIDE SEQUENCE</scope>
    <source>
        <strain evidence="8">ID150040</strain>
    </source>
</reference>
<dbReference type="EMBL" id="BNJK01000001">
    <property type="protein sequence ID" value="GHO90219.1"/>
    <property type="molecule type" value="Genomic_DNA"/>
</dbReference>
<evidence type="ECO:0000256" key="3">
    <source>
        <dbReference type="ARBA" id="ARBA00023082"/>
    </source>
</evidence>
<evidence type="ECO:0000256" key="1">
    <source>
        <dbReference type="ARBA" id="ARBA00010641"/>
    </source>
</evidence>
<accession>A0A8J3MWU2</accession>
<keyword evidence="8" id="KW-0240">DNA-directed RNA polymerase</keyword>
<dbReference type="GO" id="GO:0003677">
    <property type="term" value="F:DNA binding"/>
    <property type="evidence" value="ECO:0007669"/>
    <property type="project" value="UniProtKB-KW"/>
</dbReference>
<dbReference type="NCBIfam" id="TIGR02937">
    <property type="entry name" value="sigma70-ECF"/>
    <property type="match status" value="1"/>
</dbReference>
<name>A0A8J3MWU2_9CHLR</name>
<dbReference type="Gene3D" id="1.10.1740.10">
    <property type="match status" value="1"/>
</dbReference>
<evidence type="ECO:0000256" key="4">
    <source>
        <dbReference type="ARBA" id="ARBA00023125"/>
    </source>
</evidence>
<organism evidence="8 9">
    <name type="scientific">Reticulibacter mediterranei</name>
    <dbReference type="NCBI Taxonomy" id="2778369"/>
    <lineage>
        <taxon>Bacteria</taxon>
        <taxon>Bacillati</taxon>
        <taxon>Chloroflexota</taxon>
        <taxon>Ktedonobacteria</taxon>
        <taxon>Ktedonobacterales</taxon>
        <taxon>Reticulibacteraceae</taxon>
        <taxon>Reticulibacter</taxon>
    </lineage>
</organism>
<dbReference type="InterPro" id="IPR007630">
    <property type="entry name" value="RNA_pol_sigma70_r4"/>
</dbReference>
<dbReference type="GO" id="GO:0000428">
    <property type="term" value="C:DNA-directed RNA polymerase complex"/>
    <property type="evidence" value="ECO:0007669"/>
    <property type="project" value="UniProtKB-KW"/>
</dbReference>
<dbReference type="PANTHER" id="PTHR43133:SF62">
    <property type="entry name" value="RNA POLYMERASE SIGMA FACTOR SIGZ"/>
    <property type="match status" value="1"/>
</dbReference>
<protein>
    <submittedName>
        <fullName evidence="8">DNA-directed RNA polymerase sigma-70 factor</fullName>
    </submittedName>
</protein>
<dbReference type="PANTHER" id="PTHR43133">
    <property type="entry name" value="RNA POLYMERASE ECF-TYPE SIGMA FACTO"/>
    <property type="match status" value="1"/>
</dbReference>
<dbReference type="AlphaFoldDB" id="A0A8J3MWU2"/>
<dbReference type="InterPro" id="IPR036388">
    <property type="entry name" value="WH-like_DNA-bd_sf"/>
</dbReference>
<keyword evidence="3" id="KW-0731">Sigma factor</keyword>
<dbReference type="InterPro" id="IPR013325">
    <property type="entry name" value="RNA_pol_sigma_r2"/>
</dbReference>
<dbReference type="RefSeq" id="WP_220201198.1">
    <property type="nucleotide sequence ID" value="NZ_BNJK01000001.1"/>
</dbReference>